<accession>L2F9Y0</accession>
<dbReference type="AlphaFoldDB" id="L2F9Y0"/>
<dbReference type="EMBL" id="ANIN01000001">
    <property type="protein sequence ID" value="ELA09700.1"/>
    <property type="molecule type" value="Genomic_DNA"/>
</dbReference>
<keyword evidence="3" id="KW-1003">Cell membrane</keyword>
<keyword evidence="6 8" id="KW-0472">Membrane</keyword>
<gene>
    <name evidence="9" type="ORF">MOMA_04830</name>
</gene>
<dbReference type="Proteomes" id="UP000023795">
    <property type="component" value="Unassembled WGS sequence"/>
</dbReference>
<dbReference type="Gene3D" id="3.30.420.270">
    <property type="match status" value="1"/>
</dbReference>
<evidence type="ECO:0000256" key="3">
    <source>
        <dbReference type="ARBA" id="ARBA00022475"/>
    </source>
</evidence>
<evidence type="ECO:0000256" key="2">
    <source>
        <dbReference type="ARBA" id="ARBA00005811"/>
    </source>
</evidence>
<organism evidence="9 10">
    <name type="scientific">Moraxella macacae 0408225</name>
    <dbReference type="NCBI Taxonomy" id="1230338"/>
    <lineage>
        <taxon>Bacteria</taxon>
        <taxon>Pseudomonadati</taxon>
        <taxon>Pseudomonadota</taxon>
        <taxon>Gammaproteobacteria</taxon>
        <taxon>Moraxellales</taxon>
        <taxon>Moraxellaceae</taxon>
        <taxon>Moraxella</taxon>
    </lineage>
</organism>
<dbReference type="GO" id="GO:0015031">
    <property type="term" value="P:protein transport"/>
    <property type="evidence" value="ECO:0007669"/>
    <property type="project" value="UniProtKB-KW"/>
</dbReference>
<dbReference type="InterPro" id="IPR003400">
    <property type="entry name" value="ExbD"/>
</dbReference>
<dbReference type="PANTHER" id="PTHR30558">
    <property type="entry name" value="EXBD MEMBRANE COMPONENT OF PMF-DRIVEN MACROMOLECULE IMPORT SYSTEM"/>
    <property type="match status" value="1"/>
</dbReference>
<comment type="caution">
    <text evidence="9">The sequence shown here is derived from an EMBL/GenBank/DDBJ whole genome shotgun (WGS) entry which is preliminary data.</text>
</comment>
<keyword evidence="7" id="KW-0813">Transport</keyword>
<dbReference type="GO" id="GO:0022857">
    <property type="term" value="F:transmembrane transporter activity"/>
    <property type="evidence" value="ECO:0007669"/>
    <property type="project" value="InterPro"/>
</dbReference>
<reference evidence="9 10" key="1">
    <citation type="journal article" date="2013" name="Genome Announc.">
        <title>Genome Sequence of Moraxella macacae 0408225, a Novel Bacterial Species Isolated from a Cynomolgus Macaque with Epistaxis.</title>
        <authorList>
            <person name="Ladner J.T."/>
            <person name="Whitehouse C.A."/>
            <person name="Koroleva G.I."/>
            <person name="Palacios G.F."/>
        </authorList>
    </citation>
    <scope>NUCLEOTIDE SEQUENCE [LARGE SCALE GENOMIC DNA]</scope>
    <source>
        <strain evidence="9 10">0408225</strain>
    </source>
</reference>
<evidence type="ECO:0000256" key="7">
    <source>
        <dbReference type="RuleBase" id="RU003879"/>
    </source>
</evidence>
<dbReference type="OrthoDB" id="9798629at2"/>
<evidence type="ECO:0000256" key="5">
    <source>
        <dbReference type="ARBA" id="ARBA00022989"/>
    </source>
</evidence>
<dbReference type="eggNOG" id="COG0848">
    <property type="taxonomic scope" value="Bacteria"/>
</dbReference>
<evidence type="ECO:0000313" key="9">
    <source>
        <dbReference type="EMBL" id="ELA09700.1"/>
    </source>
</evidence>
<dbReference type="GO" id="GO:0005886">
    <property type="term" value="C:plasma membrane"/>
    <property type="evidence" value="ECO:0007669"/>
    <property type="project" value="UniProtKB-SubCell"/>
</dbReference>
<dbReference type="PANTHER" id="PTHR30558:SF7">
    <property type="entry name" value="TOL-PAL SYSTEM PROTEIN TOLR"/>
    <property type="match status" value="1"/>
</dbReference>
<evidence type="ECO:0000256" key="4">
    <source>
        <dbReference type="ARBA" id="ARBA00022692"/>
    </source>
</evidence>
<keyword evidence="5 8" id="KW-1133">Transmembrane helix</keyword>
<keyword evidence="7" id="KW-0653">Protein transport</keyword>
<sequence>MAFQMDGDDSQGMSEMNLIPLIDIMLVLMIIFLVTATVLNPTVPLDLPKTSASVNEQPPQVIQISIDKDAGIFWDSEAISLETLQKRLSDEAKAGKDPQIQLRADKESQYDTIAQVMASASAAGIGKIAFVSQANQ</sequence>
<keyword evidence="10" id="KW-1185">Reference proteome</keyword>
<evidence type="ECO:0000313" key="10">
    <source>
        <dbReference type="Proteomes" id="UP000023795"/>
    </source>
</evidence>
<evidence type="ECO:0000256" key="8">
    <source>
        <dbReference type="SAM" id="Phobius"/>
    </source>
</evidence>
<evidence type="ECO:0000256" key="1">
    <source>
        <dbReference type="ARBA" id="ARBA00004162"/>
    </source>
</evidence>
<dbReference type="RefSeq" id="WP_009767518.1">
    <property type="nucleotide sequence ID" value="NZ_ANIN01000001.1"/>
</dbReference>
<dbReference type="STRING" id="1230338.MOMA_04830"/>
<evidence type="ECO:0000256" key="6">
    <source>
        <dbReference type="ARBA" id="ARBA00023136"/>
    </source>
</evidence>
<comment type="similarity">
    <text evidence="2 7">Belongs to the ExbD/TolR family.</text>
</comment>
<feature type="transmembrane region" description="Helical" evidence="8">
    <location>
        <begin position="18"/>
        <end position="39"/>
    </location>
</feature>
<protein>
    <submittedName>
        <fullName evidence="9">Biopolymer transport protein ExbD/TolR</fullName>
    </submittedName>
</protein>
<comment type="subcellular location">
    <subcellularLocation>
        <location evidence="1">Cell membrane</location>
        <topology evidence="1">Single-pass membrane protein</topology>
    </subcellularLocation>
    <subcellularLocation>
        <location evidence="7">Cell membrane</location>
        <topology evidence="7">Single-pass type II membrane protein</topology>
    </subcellularLocation>
</comment>
<name>L2F9Y0_9GAMM</name>
<proteinExistence type="inferred from homology"/>
<dbReference type="PATRIC" id="fig|1230338.3.peg.1044"/>
<keyword evidence="4 7" id="KW-0812">Transmembrane</keyword>
<dbReference type="Pfam" id="PF02472">
    <property type="entry name" value="ExbD"/>
    <property type="match status" value="1"/>
</dbReference>